<evidence type="ECO:0000256" key="14">
    <source>
        <dbReference type="PROSITE-ProRule" id="PRU00175"/>
    </source>
</evidence>
<keyword evidence="5 15" id="KW-0812">Transmembrane</keyword>
<dbReference type="PANTHER" id="PTHR12183">
    <property type="entry name" value="MITOCHONDRIAL UBIQUITIN LIGASE ACTIVATOR OF NFKB 1"/>
    <property type="match status" value="1"/>
</dbReference>
<evidence type="ECO:0000256" key="7">
    <source>
        <dbReference type="ARBA" id="ARBA00022771"/>
    </source>
</evidence>
<dbReference type="GO" id="GO:0005741">
    <property type="term" value="C:mitochondrial outer membrane"/>
    <property type="evidence" value="ECO:0007669"/>
    <property type="project" value="UniProtKB-SubCell"/>
</dbReference>
<keyword evidence="13 15" id="KW-0472">Membrane</keyword>
<keyword evidence="10" id="KW-0862">Zinc</keyword>
<evidence type="ECO:0000313" key="17">
    <source>
        <dbReference type="EMBL" id="TWW73248.1"/>
    </source>
</evidence>
<dbReference type="Pfam" id="PF12483">
    <property type="entry name" value="GIDE"/>
    <property type="match status" value="1"/>
</dbReference>
<dbReference type="InterPro" id="IPR001841">
    <property type="entry name" value="Znf_RING"/>
</dbReference>
<evidence type="ECO:0000313" key="18">
    <source>
        <dbReference type="Proteomes" id="UP000324091"/>
    </source>
</evidence>
<accession>A0A5C6P272</accession>
<evidence type="ECO:0000256" key="15">
    <source>
        <dbReference type="SAM" id="Phobius"/>
    </source>
</evidence>
<gene>
    <name evidence="17" type="ORF">D4764_15G0006420</name>
</gene>
<evidence type="ECO:0000256" key="13">
    <source>
        <dbReference type="ARBA" id="ARBA00023136"/>
    </source>
</evidence>
<dbReference type="Pfam" id="PF13920">
    <property type="entry name" value="zf-C3HC4_3"/>
    <property type="match status" value="1"/>
</dbReference>
<evidence type="ECO:0000256" key="6">
    <source>
        <dbReference type="ARBA" id="ARBA00022723"/>
    </source>
</evidence>
<keyword evidence="11 15" id="KW-1133">Transmembrane helix</keyword>
<evidence type="ECO:0000256" key="4">
    <source>
        <dbReference type="ARBA" id="ARBA00022679"/>
    </source>
</evidence>
<evidence type="ECO:0000259" key="16">
    <source>
        <dbReference type="PROSITE" id="PS50089"/>
    </source>
</evidence>
<keyword evidence="12" id="KW-0496">Mitochondrion</keyword>
<comment type="catalytic activity">
    <reaction evidence="1">
        <text>S-ubiquitinyl-[E2 ubiquitin-conjugating enzyme]-L-cysteine + [acceptor protein]-L-lysine = [E2 ubiquitin-conjugating enzyme]-L-cysteine + N(6)-ubiquitinyl-[acceptor protein]-L-lysine.</text>
        <dbReference type="EC" id="2.3.2.27"/>
    </reaction>
</comment>
<dbReference type="Gene3D" id="3.30.40.10">
    <property type="entry name" value="Zinc/RING finger domain, C3HC4 (zinc finger)"/>
    <property type="match status" value="1"/>
</dbReference>
<evidence type="ECO:0000256" key="2">
    <source>
        <dbReference type="ARBA" id="ARBA00004374"/>
    </source>
</evidence>
<dbReference type="EMBL" id="RHFK02000007">
    <property type="protein sequence ID" value="TWW73248.1"/>
    <property type="molecule type" value="Genomic_DNA"/>
</dbReference>
<keyword evidence="9" id="KW-1000">Mitochondrion outer membrane</keyword>
<proteinExistence type="predicted"/>
<dbReference type="GO" id="GO:0016567">
    <property type="term" value="P:protein ubiquitination"/>
    <property type="evidence" value="ECO:0007669"/>
    <property type="project" value="InterPro"/>
</dbReference>
<dbReference type="SUPFAM" id="SSF57850">
    <property type="entry name" value="RING/U-box"/>
    <property type="match status" value="1"/>
</dbReference>
<organism evidence="17 18">
    <name type="scientific">Takifugu flavidus</name>
    <name type="common">sansaifugu</name>
    <dbReference type="NCBI Taxonomy" id="433684"/>
    <lineage>
        <taxon>Eukaryota</taxon>
        <taxon>Metazoa</taxon>
        <taxon>Chordata</taxon>
        <taxon>Craniata</taxon>
        <taxon>Vertebrata</taxon>
        <taxon>Euteleostomi</taxon>
        <taxon>Actinopterygii</taxon>
        <taxon>Neopterygii</taxon>
        <taxon>Teleostei</taxon>
        <taxon>Neoteleostei</taxon>
        <taxon>Acanthomorphata</taxon>
        <taxon>Eupercaria</taxon>
        <taxon>Tetraodontiformes</taxon>
        <taxon>Tetradontoidea</taxon>
        <taxon>Tetraodontidae</taxon>
        <taxon>Takifugu</taxon>
    </lineage>
</organism>
<reference evidence="17 18" key="1">
    <citation type="submission" date="2019-04" db="EMBL/GenBank/DDBJ databases">
        <title>Chromosome genome assembly for Takifugu flavidus.</title>
        <authorList>
            <person name="Xiao S."/>
        </authorList>
    </citation>
    <scope>NUCLEOTIDE SEQUENCE [LARGE SCALE GENOMIC DNA]</scope>
    <source>
        <strain evidence="17">HTHZ2018</strain>
        <tissue evidence="17">Muscle</tissue>
    </source>
</reference>
<comment type="subcellular location">
    <subcellularLocation>
        <location evidence="2">Mitochondrion outer membrane</location>
        <topology evidence="2">Multi-pass membrane protein</topology>
    </subcellularLocation>
</comment>
<keyword evidence="7 14" id="KW-0863">Zinc-finger</keyword>
<feature type="transmembrane region" description="Helical" evidence="15">
    <location>
        <begin position="236"/>
        <end position="255"/>
    </location>
</feature>
<dbReference type="GO" id="GO:0008270">
    <property type="term" value="F:zinc ion binding"/>
    <property type="evidence" value="ECO:0007669"/>
    <property type="project" value="UniProtKB-KW"/>
</dbReference>
<evidence type="ECO:0000256" key="8">
    <source>
        <dbReference type="ARBA" id="ARBA00022786"/>
    </source>
</evidence>
<evidence type="ECO:0000256" key="5">
    <source>
        <dbReference type="ARBA" id="ARBA00022692"/>
    </source>
</evidence>
<dbReference type="PROSITE" id="PS50089">
    <property type="entry name" value="ZF_RING_2"/>
    <property type="match status" value="1"/>
</dbReference>
<comment type="caution">
    <text evidence="17">The sequence shown here is derived from an EMBL/GenBank/DDBJ whole genome shotgun (WGS) entry which is preliminary data.</text>
</comment>
<keyword evidence="17" id="KW-0436">Ligase</keyword>
<dbReference type="Proteomes" id="UP000324091">
    <property type="component" value="Chromosome 15"/>
</dbReference>
<keyword evidence="8" id="KW-0833">Ubl conjugation pathway</keyword>
<protein>
    <recommendedName>
        <fullName evidence="3">RING-type E3 ubiquitin transferase</fullName>
        <ecNumber evidence="3">2.3.2.27</ecNumber>
    </recommendedName>
</protein>
<dbReference type="GO" id="GO:0061630">
    <property type="term" value="F:ubiquitin protein ligase activity"/>
    <property type="evidence" value="ECO:0007669"/>
    <property type="project" value="UniProtKB-EC"/>
</dbReference>
<dbReference type="EC" id="2.3.2.27" evidence="3"/>
<name>A0A5C6P272_9TELE</name>
<sequence length="357" mass="40161">MEGFHVKVSEAICLGASLAASGLLYYHYKKSKRTFDKLDNAPHLPIDGQLKDILKATPGACLTYVVIEGTVQPVGEPLTSHFQKETTGVLQKFTLSEHRLVWSSLTRTWMDSLRVLHQRENVVPFVLVGSDETPVRVLFPLQASGTYMEVIHEKFHQVSSGLVDILGQYLSGEKIKGQLETEEMLKVGAAVIGAGELILDADGILSLQPPSDGSEYYLGLVDFDSLQGQLKYAASWCKMLAVASALVGTTVLLWVCRRYYCHRKAQWEREKERREFERLLEEAPRVRDSIRRSEGSEGRAGDQLENICVICFTEPRSCIIMDCGHVCCCYSCYEGLVQRRCPICRKDITRVLPLYYV</sequence>
<keyword evidence="6" id="KW-0479">Metal-binding</keyword>
<evidence type="ECO:0000256" key="11">
    <source>
        <dbReference type="ARBA" id="ARBA00022989"/>
    </source>
</evidence>
<evidence type="ECO:0000256" key="10">
    <source>
        <dbReference type="ARBA" id="ARBA00022833"/>
    </source>
</evidence>
<dbReference type="GO" id="GO:0016874">
    <property type="term" value="F:ligase activity"/>
    <property type="evidence" value="ECO:0007669"/>
    <property type="project" value="UniProtKB-KW"/>
</dbReference>
<evidence type="ECO:0000256" key="3">
    <source>
        <dbReference type="ARBA" id="ARBA00012483"/>
    </source>
</evidence>
<dbReference type="AlphaFoldDB" id="A0A5C6P272"/>
<dbReference type="InterPro" id="IPR013083">
    <property type="entry name" value="Znf_RING/FYVE/PHD"/>
</dbReference>
<evidence type="ECO:0000256" key="1">
    <source>
        <dbReference type="ARBA" id="ARBA00000900"/>
    </source>
</evidence>
<evidence type="ECO:0000256" key="9">
    <source>
        <dbReference type="ARBA" id="ARBA00022787"/>
    </source>
</evidence>
<keyword evidence="4" id="KW-0808">Transferase</keyword>
<dbReference type="InterPro" id="IPR022170">
    <property type="entry name" value="MUL1-like"/>
</dbReference>
<keyword evidence="18" id="KW-1185">Reference proteome</keyword>
<dbReference type="InterPro" id="IPR051652">
    <property type="entry name" value="MDM2_MDM4_MUL1"/>
</dbReference>
<evidence type="ECO:0000256" key="12">
    <source>
        <dbReference type="ARBA" id="ARBA00023128"/>
    </source>
</evidence>
<dbReference type="PANTHER" id="PTHR12183:SF6">
    <property type="entry name" value="RING-TYPE E3 UBIQUITIN TRANSFERASE"/>
    <property type="match status" value="1"/>
</dbReference>
<feature type="domain" description="RING-type" evidence="16">
    <location>
        <begin position="308"/>
        <end position="345"/>
    </location>
</feature>